<organism evidence="1 2">
    <name type="scientific">Ilex paraguariensis</name>
    <name type="common">yerba mate</name>
    <dbReference type="NCBI Taxonomy" id="185542"/>
    <lineage>
        <taxon>Eukaryota</taxon>
        <taxon>Viridiplantae</taxon>
        <taxon>Streptophyta</taxon>
        <taxon>Embryophyta</taxon>
        <taxon>Tracheophyta</taxon>
        <taxon>Spermatophyta</taxon>
        <taxon>Magnoliopsida</taxon>
        <taxon>eudicotyledons</taxon>
        <taxon>Gunneridae</taxon>
        <taxon>Pentapetalae</taxon>
        <taxon>asterids</taxon>
        <taxon>campanulids</taxon>
        <taxon>Aquifoliales</taxon>
        <taxon>Aquifoliaceae</taxon>
        <taxon>Ilex</taxon>
    </lineage>
</organism>
<protein>
    <submittedName>
        <fullName evidence="1">Uncharacterized protein</fullName>
    </submittedName>
</protein>
<proteinExistence type="predicted"/>
<dbReference type="AlphaFoldDB" id="A0ABC8QL13"/>
<reference evidence="1 2" key="1">
    <citation type="submission" date="2024-02" db="EMBL/GenBank/DDBJ databases">
        <authorList>
            <person name="Vignale AGUSTIN F."/>
            <person name="Sosa J E."/>
            <person name="Modenutti C."/>
        </authorList>
    </citation>
    <scope>NUCLEOTIDE SEQUENCE [LARGE SCALE GENOMIC DNA]</scope>
</reference>
<sequence length="61" mass="7332">MGMTDIPFFTLQGMQHQFERLNLVFGEVRDRTDQQEAAIRNLQSEDLRMNLFEEKRNDENQ</sequence>
<dbReference type="Proteomes" id="UP001642360">
    <property type="component" value="Unassembled WGS sequence"/>
</dbReference>
<evidence type="ECO:0000313" key="2">
    <source>
        <dbReference type="Proteomes" id="UP001642360"/>
    </source>
</evidence>
<dbReference type="EMBL" id="CAUOFW020000002">
    <property type="protein sequence ID" value="CAK9133309.1"/>
    <property type="molecule type" value="Genomic_DNA"/>
</dbReference>
<feature type="non-terminal residue" evidence="1">
    <location>
        <position position="61"/>
    </location>
</feature>
<accession>A0ABC8QL13</accession>
<comment type="caution">
    <text evidence="1">The sequence shown here is derived from an EMBL/GenBank/DDBJ whole genome shotgun (WGS) entry which is preliminary data.</text>
</comment>
<keyword evidence="2" id="KW-1185">Reference proteome</keyword>
<name>A0ABC8QL13_9AQUA</name>
<evidence type="ECO:0000313" key="1">
    <source>
        <dbReference type="EMBL" id="CAK9133309.1"/>
    </source>
</evidence>
<gene>
    <name evidence="1" type="ORF">ILEXP_LOCUS208</name>
</gene>